<dbReference type="GO" id="GO:0009116">
    <property type="term" value="P:nucleoside metabolic process"/>
    <property type="evidence" value="ECO:0007669"/>
    <property type="project" value="InterPro"/>
</dbReference>
<evidence type="ECO:0000256" key="1">
    <source>
        <dbReference type="SAM" id="Phobius"/>
    </source>
</evidence>
<feature type="domain" description="Nucleoside phosphorylase" evidence="2">
    <location>
        <begin position="16"/>
        <end position="292"/>
    </location>
</feature>
<dbReference type="PANTHER" id="PTHR46082">
    <property type="entry name" value="ATP/GTP-BINDING PROTEIN-RELATED"/>
    <property type="match status" value="1"/>
</dbReference>
<keyword evidence="1" id="KW-0472">Membrane</keyword>
<evidence type="ECO:0000313" key="4">
    <source>
        <dbReference type="Proteomes" id="UP000326565"/>
    </source>
</evidence>
<organism evidence="3 4">
    <name type="scientific">Aspergillus leporis</name>
    <dbReference type="NCBI Taxonomy" id="41062"/>
    <lineage>
        <taxon>Eukaryota</taxon>
        <taxon>Fungi</taxon>
        <taxon>Dikarya</taxon>
        <taxon>Ascomycota</taxon>
        <taxon>Pezizomycotina</taxon>
        <taxon>Eurotiomycetes</taxon>
        <taxon>Eurotiomycetidae</taxon>
        <taxon>Eurotiales</taxon>
        <taxon>Aspergillaceae</taxon>
        <taxon>Aspergillus</taxon>
        <taxon>Aspergillus subgen. Circumdati</taxon>
    </lineage>
</organism>
<proteinExistence type="predicted"/>
<keyword evidence="1" id="KW-1133">Transmembrane helix</keyword>
<gene>
    <name evidence="3" type="ORF">BDV29DRAFT_185391</name>
</gene>
<dbReference type="PANTHER" id="PTHR46082:SF11">
    <property type="entry name" value="AAA+ ATPASE DOMAIN-CONTAINING PROTEIN-RELATED"/>
    <property type="match status" value="1"/>
</dbReference>
<dbReference type="EMBL" id="ML732430">
    <property type="protein sequence ID" value="KAB8067946.1"/>
    <property type="molecule type" value="Genomic_DNA"/>
</dbReference>
<dbReference type="InterPro" id="IPR053137">
    <property type="entry name" value="NLR-like"/>
</dbReference>
<name>A0A5N5WHL9_9EURO</name>
<dbReference type="GO" id="GO:0003824">
    <property type="term" value="F:catalytic activity"/>
    <property type="evidence" value="ECO:0007669"/>
    <property type="project" value="InterPro"/>
</dbReference>
<dbReference type="Proteomes" id="UP000326565">
    <property type="component" value="Unassembled WGS sequence"/>
</dbReference>
<dbReference type="OrthoDB" id="1577640at2759"/>
<feature type="transmembrane region" description="Helical" evidence="1">
    <location>
        <begin position="60"/>
        <end position="84"/>
    </location>
</feature>
<evidence type="ECO:0000259" key="2">
    <source>
        <dbReference type="Pfam" id="PF01048"/>
    </source>
</evidence>
<dbReference type="AlphaFoldDB" id="A0A5N5WHL9"/>
<evidence type="ECO:0000313" key="3">
    <source>
        <dbReference type="EMBL" id="KAB8067946.1"/>
    </source>
</evidence>
<sequence length="336" mass="36913">MAKTASRTLSHDDYMIAWICGLPLEFAAAKTMLDELHNSLPQPPTDHNAYTLGRVSGHNVVIACLPFGVYGITSSATVLANMLLTFSYLRFGLMVGIGGGVPSKHTDIRLGDVVVSMPSATSGGVIQYDYGKTLLNGRFQRTGSLNKPPAVLLMAVSQLQSDSMMGKAPIGQIVEDVLQKYEGMRGQFARPNQDLLFNSVYDHQSSNPDCSTCDQIQLVNRAPRATNEPYIHYGLVASGNQVMKNAKTRDSLAQELDIFCFEMEAAGLMDQLPCLVIRGICDYCDSHKNKQWQGYAALAAAAYAKVLLFVVPVPSYRLQLSMWFSFWGNVYPLIHI</sequence>
<accession>A0A5N5WHL9</accession>
<dbReference type="InterPro" id="IPR000845">
    <property type="entry name" value="Nucleoside_phosphorylase_d"/>
</dbReference>
<keyword evidence="4" id="KW-1185">Reference proteome</keyword>
<dbReference type="Gene3D" id="3.40.50.1580">
    <property type="entry name" value="Nucleoside phosphorylase domain"/>
    <property type="match status" value="1"/>
</dbReference>
<reference evidence="3 4" key="1">
    <citation type="submission" date="2019-04" db="EMBL/GenBank/DDBJ databases">
        <title>Friends and foes A comparative genomics study of 23 Aspergillus species from section Flavi.</title>
        <authorList>
            <consortium name="DOE Joint Genome Institute"/>
            <person name="Kjaerbolling I."/>
            <person name="Vesth T."/>
            <person name="Frisvad J.C."/>
            <person name="Nybo J.L."/>
            <person name="Theobald S."/>
            <person name="Kildgaard S."/>
            <person name="Isbrandt T."/>
            <person name="Kuo A."/>
            <person name="Sato A."/>
            <person name="Lyhne E.K."/>
            <person name="Kogle M.E."/>
            <person name="Wiebenga A."/>
            <person name="Kun R.S."/>
            <person name="Lubbers R.J."/>
            <person name="Makela M.R."/>
            <person name="Barry K."/>
            <person name="Chovatia M."/>
            <person name="Clum A."/>
            <person name="Daum C."/>
            <person name="Haridas S."/>
            <person name="He G."/>
            <person name="LaButti K."/>
            <person name="Lipzen A."/>
            <person name="Mondo S."/>
            <person name="Riley R."/>
            <person name="Salamov A."/>
            <person name="Simmons B.A."/>
            <person name="Magnuson J.K."/>
            <person name="Henrissat B."/>
            <person name="Mortensen U.H."/>
            <person name="Larsen T.O."/>
            <person name="Devries R.P."/>
            <person name="Grigoriev I.V."/>
            <person name="Machida M."/>
            <person name="Baker S.E."/>
            <person name="Andersen M.R."/>
        </authorList>
    </citation>
    <scope>NUCLEOTIDE SEQUENCE [LARGE SCALE GENOMIC DNA]</scope>
    <source>
        <strain evidence="3 4">CBS 151.66</strain>
    </source>
</reference>
<dbReference type="SUPFAM" id="SSF53167">
    <property type="entry name" value="Purine and uridine phosphorylases"/>
    <property type="match status" value="1"/>
</dbReference>
<keyword evidence="1" id="KW-0812">Transmembrane</keyword>
<protein>
    <submittedName>
        <fullName evidence="3">Nucleoside phosphorylase domain-containing protein</fullName>
    </submittedName>
</protein>
<dbReference type="Pfam" id="PF01048">
    <property type="entry name" value="PNP_UDP_1"/>
    <property type="match status" value="1"/>
</dbReference>
<dbReference type="InterPro" id="IPR035994">
    <property type="entry name" value="Nucleoside_phosphorylase_sf"/>
</dbReference>